<feature type="signal peptide" evidence="2">
    <location>
        <begin position="1"/>
        <end position="22"/>
    </location>
</feature>
<evidence type="ECO:0000313" key="3">
    <source>
        <dbReference type="EMBL" id="OWF51535.1"/>
    </source>
</evidence>
<keyword evidence="4" id="KW-1185">Reference proteome</keyword>
<dbReference type="AlphaFoldDB" id="A0A210QS14"/>
<reference evidence="3 4" key="1">
    <citation type="journal article" date="2017" name="Nat. Ecol. Evol.">
        <title>Scallop genome provides insights into evolution of bilaterian karyotype and development.</title>
        <authorList>
            <person name="Wang S."/>
            <person name="Zhang J."/>
            <person name="Jiao W."/>
            <person name="Li J."/>
            <person name="Xun X."/>
            <person name="Sun Y."/>
            <person name="Guo X."/>
            <person name="Huan P."/>
            <person name="Dong B."/>
            <person name="Zhang L."/>
            <person name="Hu X."/>
            <person name="Sun X."/>
            <person name="Wang J."/>
            <person name="Zhao C."/>
            <person name="Wang Y."/>
            <person name="Wang D."/>
            <person name="Huang X."/>
            <person name="Wang R."/>
            <person name="Lv J."/>
            <person name="Li Y."/>
            <person name="Zhang Z."/>
            <person name="Liu B."/>
            <person name="Lu W."/>
            <person name="Hui Y."/>
            <person name="Liang J."/>
            <person name="Zhou Z."/>
            <person name="Hou R."/>
            <person name="Li X."/>
            <person name="Liu Y."/>
            <person name="Li H."/>
            <person name="Ning X."/>
            <person name="Lin Y."/>
            <person name="Zhao L."/>
            <person name="Xing Q."/>
            <person name="Dou J."/>
            <person name="Li Y."/>
            <person name="Mao J."/>
            <person name="Guo H."/>
            <person name="Dou H."/>
            <person name="Li T."/>
            <person name="Mu C."/>
            <person name="Jiang W."/>
            <person name="Fu Q."/>
            <person name="Fu X."/>
            <person name="Miao Y."/>
            <person name="Liu J."/>
            <person name="Yu Q."/>
            <person name="Li R."/>
            <person name="Liao H."/>
            <person name="Li X."/>
            <person name="Kong Y."/>
            <person name="Jiang Z."/>
            <person name="Chourrout D."/>
            <person name="Li R."/>
            <person name="Bao Z."/>
        </authorList>
    </citation>
    <scope>NUCLEOTIDE SEQUENCE [LARGE SCALE GENOMIC DNA]</scope>
    <source>
        <strain evidence="3 4">PY_sf001</strain>
    </source>
</reference>
<evidence type="ECO:0000256" key="2">
    <source>
        <dbReference type="SAM" id="SignalP"/>
    </source>
</evidence>
<dbReference type="Proteomes" id="UP000242188">
    <property type="component" value="Unassembled WGS sequence"/>
</dbReference>
<comment type="caution">
    <text evidence="3">The sequence shown here is derived from an EMBL/GenBank/DDBJ whole genome shotgun (WGS) entry which is preliminary data.</text>
</comment>
<accession>A0A210QS14</accession>
<evidence type="ECO:0000256" key="1">
    <source>
        <dbReference type="SAM" id="Phobius"/>
    </source>
</evidence>
<gene>
    <name evidence="3" type="ORF">KP79_PYT00726</name>
</gene>
<keyword evidence="1" id="KW-0472">Membrane</keyword>
<evidence type="ECO:0000313" key="4">
    <source>
        <dbReference type="Proteomes" id="UP000242188"/>
    </source>
</evidence>
<keyword evidence="1" id="KW-0812">Transmembrane</keyword>
<dbReference type="EMBL" id="NEDP02002220">
    <property type="protein sequence ID" value="OWF51535.1"/>
    <property type="molecule type" value="Genomic_DNA"/>
</dbReference>
<sequence>MRFSTVVVPPVILLLCVAGGYGASYNSQYGGKGESYNNQYGGYEVSYSDQYGGYGAGNNLYSGSQYGGQGYGLYGPSLNNMNSYSPIYLPPEPPVSTLYRERVLIFLAILLIPILGSSTLG</sequence>
<protein>
    <submittedName>
        <fullName evidence="3">Uncharacterized protein</fullName>
    </submittedName>
</protein>
<feature type="chain" id="PRO_5012465280" evidence="2">
    <location>
        <begin position="23"/>
        <end position="121"/>
    </location>
</feature>
<proteinExistence type="predicted"/>
<organism evidence="3 4">
    <name type="scientific">Mizuhopecten yessoensis</name>
    <name type="common">Japanese scallop</name>
    <name type="synonym">Patinopecten yessoensis</name>
    <dbReference type="NCBI Taxonomy" id="6573"/>
    <lineage>
        <taxon>Eukaryota</taxon>
        <taxon>Metazoa</taxon>
        <taxon>Spiralia</taxon>
        <taxon>Lophotrochozoa</taxon>
        <taxon>Mollusca</taxon>
        <taxon>Bivalvia</taxon>
        <taxon>Autobranchia</taxon>
        <taxon>Pteriomorphia</taxon>
        <taxon>Pectinida</taxon>
        <taxon>Pectinoidea</taxon>
        <taxon>Pectinidae</taxon>
        <taxon>Mizuhopecten</taxon>
    </lineage>
</organism>
<name>A0A210QS14_MIZYE</name>
<feature type="transmembrane region" description="Helical" evidence="1">
    <location>
        <begin position="103"/>
        <end position="120"/>
    </location>
</feature>
<keyword evidence="1" id="KW-1133">Transmembrane helix</keyword>
<keyword evidence="2" id="KW-0732">Signal</keyword>